<comment type="subcellular location">
    <subcellularLocation>
        <location evidence="1">Cytoplasm</location>
        <location evidence="1">Cytoskeleton</location>
        <location evidence="1">Cilium axoneme</location>
    </subcellularLocation>
</comment>
<dbReference type="Gene3D" id="3.80.10.10">
    <property type="entry name" value="Ribonuclease Inhibitor"/>
    <property type="match status" value="1"/>
</dbReference>
<gene>
    <name evidence="2" type="ORF">CEUSTIGMA_g3777.t1</name>
</gene>
<comment type="caution">
    <text evidence="2">The sequence shown here is derived from an EMBL/GenBank/DDBJ whole genome shotgun (WGS) entry which is preliminary data.</text>
</comment>
<dbReference type="OrthoDB" id="608304at2759"/>
<protein>
    <submittedName>
        <fullName evidence="2">Uncharacterized protein</fullName>
    </submittedName>
</protein>
<keyword evidence="3" id="KW-1185">Reference proteome</keyword>
<dbReference type="STRING" id="1157962.A0A250WZS3"/>
<dbReference type="SUPFAM" id="SSF52047">
    <property type="entry name" value="RNI-like"/>
    <property type="match status" value="1"/>
</dbReference>
<proteinExistence type="predicted"/>
<name>A0A250WZS3_9CHLO</name>
<dbReference type="AlphaFoldDB" id="A0A250WZS3"/>
<evidence type="ECO:0000313" key="2">
    <source>
        <dbReference type="EMBL" id="GAX76331.1"/>
    </source>
</evidence>
<reference evidence="2 3" key="1">
    <citation type="submission" date="2017-08" db="EMBL/GenBank/DDBJ databases">
        <title>Acidophilic green algal genome provides insights into adaptation to an acidic environment.</title>
        <authorList>
            <person name="Hirooka S."/>
            <person name="Hirose Y."/>
            <person name="Kanesaki Y."/>
            <person name="Higuchi S."/>
            <person name="Fujiwara T."/>
            <person name="Onuma R."/>
            <person name="Era A."/>
            <person name="Ohbayashi R."/>
            <person name="Uzuka A."/>
            <person name="Nozaki H."/>
            <person name="Yoshikawa H."/>
            <person name="Miyagishima S.Y."/>
        </authorList>
    </citation>
    <scope>NUCLEOTIDE SEQUENCE [LARGE SCALE GENOMIC DNA]</scope>
    <source>
        <strain evidence="2 3">NIES-2499</strain>
    </source>
</reference>
<dbReference type="EMBL" id="BEGY01000016">
    <property type="protein sequence ID" value="GAX76331.1"/>
    <property type="molecule type" value="Genomic_DNA"/>
</dbReference>
<dbReference type="InterPro" id="IPR050715">
    <property type="entry name" value="LRR-SigEffector_domain"/>
</dbReference>
<evidence type="ECO:0000256" key="1">
    <source>
        <dbReference type="ARBA" id="ARBA00004430"/>
    </source>
</evidence>
<dbReference type="GO" id="GO:0005930">
    <property type="term" value="C:axoneme"/>
    <property type="evidence" value="ECO:0007669"/>
    <property type="project" value="UniProtKB-SubCell"/>
</dbReference>
<dbReference type="PANTHER" id="PTHR45752:SF187">
    <property type="entry name" value="LEUCINE-RICH REPEAT AND IQ DOMAIN-CONTAINING PROTEIN 4"/>
    <property type="match status" value="1"/>
</dbReference>
<organism evidence="2 3">
    <name type="scientific">Chlamydomonas eustigma</name>
    <dbReference type="NCBI Taxonomy" id="1157962"/>
    <lineage>
        <taxon>Eukaryota</taxon>
        <taxon>Viridiplantae</taxon>
        <taxon>Chlorophyta</taxon>
        <taxon>core chlorophytes</taxon>
        <taxon>Chlorophyceae</taxon>
        <taxon>CS clade</taxon>
        <taxon>Chlamydomonadales</taxon>
        <taxon>Chlamydomonadaceae</taxon>
        <taxon>Chlamydomonas</taxon>
    </lineage>
</organism>
<accession>A0A250WZS3</accession>
<dbReference type="PANTHER" id="PTHR45752">
    <property type="entry name" value="LEUCINE-RICH REPEAT-CONTAINING"/>
    <property type="match status" value="1"/>
</dbReference>
<dbReference type="InterPro" id="IPR032675">
    <property type="entry name" value="LRR_dom_sf"/>
</dbReference>
<dbReference type="Proteomes" id="UP000232323">
    <property type="component" value="Unassembled WGS sequence"/>
</dbReference>
<feature type="non-terminal residue" evidence="2">
    <location>
        <position position="336"/>
    </location>
</feature>
<evidence type="ECO:0000313" key="3">
    <source>
        <dbReference type="Proteomes" id="UP000232323"/>
    </source>
</evidence>
<sequence>MRFNLRSLDVSGHVWLDWNYANDFAKALTCLKQSLQHLNLSYCLQHLPLESIIIIATALRGLERLQSIDLSCNSISASSMGVLGLSFGYLTTLRALNLSINEDLITEDGASHISAALTKLAGLTFLGMSDVSSGLSLAGVQQLRVLTPSLAALTKLECLDLERSVFLASEEIASSVLAPALRQLSTLTQLTVGDCKMDTGFADDLANNESLVVRAVLRLAVPPLHCIVVAAAHVQPLPNCKASTGGIAAAARPAAPHPLHCIVAAAAAPIPPLPNCSASTAGGVAAAARPAVLPLHCIVVAAAHVPPLPNCRASTGGVAAAARLAVPPLHCIVVAA</sequence>